<organism evidence="3 4">
    <name type="scientific">Sulfoacidibacillus ferrooxidans</name>
    <dbReference type="NCBI Taxonomy" id="2005001"/>
    <lineage>
        <taxon>Bacteria</taxon>
        <taxon>Bacillati</taxon>
        <taxon>Bacillota</taxon>
        <taxon>Bacilli</taxon>
        <taxon>Bacillales</taxon>
        <taxon>Alicyclobacillaceae</taxon>
        <taxon>Sulfoacidibacillus</taxon>
    </lineage>
</organism>
<dbReference type="Pfam" id="PF05949">
    <property type="entry name" value="DUF881"/>
    <property type="match status" value="1"/>
</dbReference>
<sequence>MKRSSLVAILGVTLSLGVMVGLDAHVDRHSAKGTYSSYLAASQALSVALATSNQLESQLASVEKQRNVLLEASGHDAAGQVALQAELNQLEQMAGLTELVGPGITVSINYDPALPLIPGLRYVDEATQLQMVVNYLQAAGAKGIVINGQRLVTTSAIRSILSFNDVPGPFSGVIEVNDLPVKAPYVISVVGPVDNLVNTLEAESIGQQFNILDQSFIVQPFFAHDGVHLPAYDGALPNQIAQETSYLMSST</sequence>
<comment type="caution">
    <text evidence="3">The sequence shown here is derived from an EMBL/GenBank/DDBJ whole genome shotgun (WGS) entry which is preliminary data.</text>
</comment>
<reference evidence="3" key="1">
    <citation type="submission" date="2022-03" db="EMBL/GenBank/DDBJ databases">
        <title>Draft Genome Sequence of Firmicute Strain S0AB, a Heterotrophic Iron/Sulfur-Oxidizing Extreme Acidophile.</title>
        <authorList>
            <person name="Vergara E."/>
            <person name="Pakostova E."/>
            <person name="Johnson D.B."/>
            <person name="Holmes D.S."/>
        </authorList>
    </citation>
    <scope>NUCLEOTIDE SEQUENCE</scope>
    <source>
        <strain evidence="3">S0AB</strain>
    </source>
</reference>
<dbReference type="Proteomes" id="UP001139263">
    <property type="component" value="Unassembled WGS sequence"/>
</dbReference>
<name>A0A9X2AD11_9BACL</name>
<evidence type="ECO:0000256" key="1">
    <source>
        <dbReference type="ARBA" id="ARBA00009108"/>
    </source>
</evidence>
<dbReference type="EMBL" id="JALBUF010000001">
    <property type="protein sequence ID" value="MCI0181767.1"/>
    <property type="molecule type" value="Genomic_DNA"/>
</dbReference>
<protein>
    <recommendedName>
        <fullName evidence="5">DUF881 domain-containing protein</fullName>
    </recommendedName>
</protein>
<feature type="coiled-coil region" evidence="2">
    <location>
        <begin position="45"/>
        <end position="72"/>
    </location>
</feature>
<gene>
    <name evidence="3" type="ORF">MM817_00001</name>
</gene>
<evidence type="ECO:0008006" key="5">
    <source>
        <dbReference type="Google" id="ProtNLM"/>
    </source>
</evidence>
<dbReference type="PANTHER" id="PTHR37313">
    <property type="entry name" value="UPF0749 PROTEIN RV1825"/>
    <property type="match status" value="1"/>
</dbReference>
<dbReference type="InterPro" id="IPR010273">
    <property type="entry name" value="DUF881"/>
</dbReference>
<accession>A0A9X2AD11</accession>
<evidence type="ECO:0000313" key="4">
    <source>
        <dbReference type="Proteomes" id="UP001139263"/>
    </source>
</evidence>
<comment type="similarity">
    <text evidence="1">Belongs to the UPF0749 family.</text>
</comment>
<proteinExistence type="inferred from homology"/>
<dbReference type="RefSeq" id="WP_241711402.1">
    <property type="nucleotide sequence ID" value="NZ_JALBUF010000001.1"/>
</dbReference>
<dbReference type="PANTHER" id="PTHR37313:SF2">
    <property type="entry name" value="UPF0749 PROTEIN YLXX"/>
    <property type="match status" value="1"/>
</dbReference>
<keyword evidence="2" id="KW-0175">Coiled coil</keyword>
<evidence type="ECO:0000256" key="2">
    <source>
        <dbReference type="SAM" id="Coils"/>
    </source>
</evidence>
<keyword evidence="4" id="KW-1185">Reference proteome</keyword>
<dbReference type="Gene3D" id="3.30.70.1880">
    <property type="entry name" value="Protein of unknown function DUF881"/>
    <property type="match status" value="1"/>
</dbReference>
<evidence type="ECO:0000313" key="3">
    <source>
        <dbReference type="EMBL" id="MCI0181767.1"/>
    </source>
</evidence>
<dbReference type="AlphaFoldDB" id="A0A9X2AD11"/>